<keyword evidence="6" id="KW-0645">Protease</keyword>
<dbReference type="PROSITE" id="PS00674">
    <property type="entry name" value="AAA"/>
    <property type="match status" value="1"/>
</dbReference>
<dbReference type="EMBL" id="VIEB01001190">
    <property type="protein sequence ID" value="TQD74369.1"/>
    <property type="molecule type" value="Genomic_DNA"/>
</dbReference>
<dbReference type="CDD" id="cd19501">
    <property type="entry name" value="RecA-like_FtsH"/>
    <property type="match status" value="1"/>
</dbReference>
<evidence type="ECO:0000313" key="19">
    <source>
        <dbReference type="Proteomes" id="UP000315295"/>
    </source>
</evidence>
<dbReference type="GO" id="GO:0016887">
    <property type="term" value="F:ATP hydrolysis activity"/>
    <property type="evidence" value="ECO:0007669"/>
    <property type="project" value="InterPro"/>
</dbReference>
<keyword evidence="8 14" id="KW-0547">Nucleotide-binding</keyword>
<evidence type="ECO:0000256" key="1">
    <source>
        <dbReference type="ARBA" id="ARBA00004141"/>
    </source>
</evidence>
<keyword evidence="19" id="KW-1185">Reference proteome</keyword>
<dbReference type="Pfam" id="PF00004">
    <property type="entry name" value="AAA"/>
    <property type="match status" value="1"/>
</dbReference>
<evidence type="ECO:0000256" key="5">
    <source>
        <dbReference type="ARBA" id="ARBA00022640"/>
    </source>
</evidence>
<keyword evidence="12 16" id="KW-1133">Transmembrane helix</keyword>
<evidence type="ECO:0000259" key="17">
    <source>
        <dbReference type="SMART" id="SM00382"/>
    </source>
</evidence>
<dbReference type="SUPFAM" id="SSF52540">
    <property type="entry name" value="P-loop containing nucleoside triphosphate hydrolases"/>
    <property type="match status" value="1"/>
</dbReference>
<keyword evidence="11" id="KW-0809">Transit peptide</keyword>
<dbReference type="GO" id="GO:0004176">
    <property type="term" value="F:ATP-dependent peptidase activity"/>
    <property type="evidence" value="ECO:0007669"/>
    <property type="project" value="TreeGrafter"/>
</dbReference>
<keyword evidence="7 16" id="KW-0812">Transmembrane</keyword>
<sequence length="646" mass="71994">MACCFSVVSNTGFLSVPNKLEFNGGKSKSLGRYRGFYCSSFGFRSAGFHKFRNFQHGLFWNNELRPLMNGNNGVWLKGLNNCCDSRHGLCCYNKIEPLTNANSANKQIQFGKKGDTKLRSLRRRFSLRLRPRLRWLAMRVKRVTIQSVLNGVRTFLRKNIRRVTVVSLVSVILGLSYLFLKLTALPSPKMVPYSELVTSLRNESVTKVLLEEGSRRIYYNTNSRIDRDTQLSEGELPSVQSENVADKVTSDDGSQSSQALNTNVLRNLSATRASTPDWQYLTRKVDHDEKFLLSLMREKGITYSSAPQSVLMSMRTTLITIISLWIPLMPLMWLLYRQLSAANSPARKQRPDKQLVGFEDVEGVDAAKLELMEIVLCLQGAINYNKLGAKLPRGVLLVGPPGTGKTLLARAVAGEAGVPFFSVSASEFVEMFVGRGAARIRDLFNMARKHSPSIIFIDELDAVGTKRGRSFNDERDQTLNQLLTEMDGFESDSKVIVVAATNRPEVLDSALCRPGRFSRKIVVGEPDEEGRRKILAVHLRGVPLEEDTNLICDLIASLTPGFVGADLANIINEAALLAARRGGETVAREDVMEAIERAKFGINDKQLRPSTISKELGKMFPWMPSLMGKNTRQDGVQGPLGYQTLS</sequence>
<dbReference type="Gene3D" id="1.10.8.60">
    <property type="match status" value="1"/>
</dbReference>
<dbReference type="PANTHER" id="PTHR23076">
    <property type="entry name" value="METALLOPROTEASE M41 FTSH"/>
    <property type="match status" value="1"/>
</dbReference>
<dbReference type="InterPro" id="IPR027417">
    <property type="entry name" value="P-loop_NTPase"/>
</dbReference>
<proteinExistence type="inferred from homology"/>
<dbReference type="Proteomes" id="UP000315295">
    <property type="component" value="Unassembled WGS sequence"/>
</dbReference>
<dbReference type="SMART" id="SM00382">
    <property type="entry name" value="AAA"/>
    <property type="match status" value="1"/>
</dbReference>
<dbReference type="AlphaFoldDB" id="A0A540KJK3"/>
<dbReference type="FunFam" id="1.10.8.60:FF:000061">
    <property type="entry name" value="Probable inactive ATP-dependent zinc metalloprotease FTSHI 4, chloroplastic"/>
    <property type="match status" value="1"/>
</dbReference>
<evidence type="ECO:0000256" key="11">
    <source>
        <dbReference type="ARBA" id="ARBA00022946"/>
    </source>
</evidence>
<dbReference type="GO" id="GO:0006508">
    <property type="term" value="P:proteolysis"/>
    <property type="evidence" value="ECO:0007669"/>
    <property type="project" value="UniProtKB-KW"/>
</dbReference>
<dbReference type="GO" id="GO:0005524">
    <property type="term" value="F:ATP binding"/>
    <property type="evidence" value="ECO:0007669"/>
    <property type="project" value="UniProtKB-KW"/>
</dbReference>
<reference evidence="18 19" key="1">
    <citation type="journal article" date="2019" name="G3 (Bethesda)">
        <title>Sequencing of a Wild Apple (Malus baccata) Genome Unravels the Differences Between Cultivated and Wild Apple Species Regarding Disease Resistance and Cold Tolerance.</title>
        <authorList>
            <person name="Chen X."/>
        </authorList>
    </citation>
    <scope>NUCLEOTIDE SEQUENCE [LARGE SCALE GENOMIC DNA]</scope>
    <source>
        <strain evidence="19">cv. Shandingzi</strain>
        <tissue evidence="18">Leaves</tissue>
    </source>
</reference>
<gene>
    <name evidence="18" type="ORF">C1H46_040081</name>
</gene>
<name>A0A540KJK3_MALBA</name>
<comment type="caution">
    <text evidence="18">The sequence shown here is derived from an EMBL/GenBank/DDBJ whole genome shotgun (WGS) entry which is preliminary data.</text>
</comment>
<organism evidence="18 19">
    <name type="scientific">Malus baccata</name>
    <name type="common">Siberian crab apple</name>
    <name type="synonym">Pyrus baccata</name>
    <dbReference type="NCBI Taxonomy" id="106549"/>
    <lineage>
        <taxon>Eukaryota</taxon>
        <taxon>Viridiplantae</taxon>
        <taxon>Streptophyta</taxon>
        <taxon>Embryophyta</taxon>
        <taxon>Tracheophyta</taxon>
        <taxon>Spermatophyta</taxon>
        <taxon>Magnoliopsida</taxon>
        <taxon>eudicotyledons</taxon>
        <taxon>Gunneridae</taxon>
        <taxon>Pentapetalae</taxon>
        <taxon>rosids</taxon>
        <taxon>fabids</taxon>
        <taxon>Rosales</taxon>
        <taxon>Rosaceae</taxon>
        <taxon>Amygdaloideae</taxon>
        <taxon>Maleae</taxon>
        <taxon>Malus</taxon>
    </lineage>
</organism>
<keyword evidence="4" id="KW-0150">Chloroplast</keyword>
<evidence type="ECO:0000256" key="4">
    <source>
        <dbReference type="ARBA" id="ARBA00022528"/>
    </source>
</evidence>
<dbReference type="InterPro" id="IPR003959">
    <property type="entry name" value="ATPase_AAA_core"/>
</dbReference>
<comment type="subcellular location">
    <subcellularLocation>
        <location evidence="1">Membrane</location>
        <topology evidence="1">Multi-pass membrane protein</topology>
    </subcellularLocation>
    <subcellularLocation>
        <location evidence="2">Plastid</location>
        <location evidence="2">Chloroplast</location>
    </subcellularLocation>
</comment>
<evidence type="ECO:0000256" key="15">
    <source>
        <dbReference type="SAM" id="MobiDB-lite"/>
    </source>
</evidence>
<dbReference type="Gene3D" id="3.40.50.300">
    <property type="entry name" value="P-loop containing nucleotide triphosphate hydrolases"/>
    <property type="match status" value="1"/>
</dbReference>
<feature type="transmembrane region" description="Helical" evidence="16">
    <location>
        <begin position="163"/>
        <end position="180"/>
    </location>
</feature>
<dbReference type="GO" id="GO:0009535">
    <property type="term" value="C:chloroplast thylakoid membrane"/>
    <property type="evidence" value="ECO:0007669"/>
    <property type="project" value="TreeGrafter"/>
</dbReference>
<dbReference type="InterPro" id="IPR003593">
    <property type="entry name" value="AAA+_ATPase"/>
</dbReference>
<protein>
    <recommendedName>
        <fullName evidence="17">AAA+ ATPase domain-containing protein</fullName>
    </recommendedName>
</protein>
<dbReference type="InterPro" id="IPR041569">
    <property type="entry name" value="AAA_lid_3"/>
</dbReference>
<evidence type="ECO:0000313" key="18">
    <source>
        <dbReference type="EMBL" id="TQD74369.1"/>
    </source>
</evidence>
<evidence type="ECO:0000256" key="12">
    <source>
        <dbReference type="ARBA" id="ARBA00022989"/>
    </source>
</evidence>
<dbReference type="PANTHER" id="PTHR23076:SF110">
    <property type="entry name" value="INACTIVE ATP-DEPENDENT ZINC METALLOPROTEASE FTSHI 3, CHLOROPLASTIC-RELATED"/>
    <property type="match status" value="1"/>
</dbReference>
<evidence type="ECO:0000256" key="14">
    <source>
        <dbReference type="RuleBase" id="RU003651"/>
    </source>
</evidence>
<evidence type="ECO:0000256" key="13">
    <source>
        <dbReference type="ARBA" id="ARBA00023136"/>
    </source>
</evidence>
<evidence type="ECO:0000256" key="2">
    <source>
        <dbReference type="ARBA" id="ARBA00004229"/>
    </source>
</evidence>
<feature type="region of interest" description="Disordered" evidence="15">
    <location>
        <begin position="230"/>
        <end position="257"/>
    </location>
</feature>
<evidence type="ECO:0000256" key="10">
    <source>
        <dbReference type="ARBA" id="ARBA00022840"/>
    </source>
</evidence>
<feature type="domain" description="AAA+ ATPase" evidence="17">
    <location>
        <begin position="391"/>
        <end position="527"/>
    </location>
</feature>
<dbReference type="InterPro" id="IPR003960">
    <property type="entry name" value="ATPase_AAA_CS"/>
</dbReference>
<dbReference type="Pfam" id="PF17862">
    <property type="entry name" value="AAA_lid_3"/>
    <property type="match status" value="1"/>
</dbReference>
<evidence type="ECO:0000256" key="7">
    <source>
        <dbReference type="ARBA" id="ARBA00022692"/>
    </source>
</evidence>
<evidence type="ECO:0000256" key="16">
    <source>
        <dbReference type="SAM" id="Phobius"/>
    </source>
</evidence>
<keyword evidence="10 14" id="KW-0067">ATP-binding</keyword>
<evidence type="ECO:0000256" key="9">
    <source>
        <dbReference type="ARBA" id="ARBA00022801"/>
    </source>
</evidence>
<evidence type="ECO:0000256" key="8">
    <source>
        <dbReference type="ARBA" id="ARBA00022741"/>
    </source>
</evidence>
<evidence type="ECO:0000256" key="6">
    <source>
        <dbReference type="ARBA" id="ARBA00022670"/>
    </source>
</evidence>
<dbReference type="FunFam" id="3.40.50.300:FF:000277">
    <property type="entry name" value="ATP-dependent zinc metalloprotease FtsH"/>
    <property type="match status" value="1"/>
</dbReference>
<accession>A0A540KJK3</accession>
<keyword evidence="9" id="KW-0378">Hydrolase</keyword>
<keyword evidence="5" id="KW-0934">Plastid</keyword>
<dbReference type="STRING" id="106549.A0A540KJK3"/>
<comment type="similarity">
    <text evidence="3 14">Belongs to the AAA ATPase family.</text>
</comment>
<evidence type="ECO:0000256" key="3">
    <source>
        <dbReference type="ARBA" id="ARBA00006914"/>
    </source>
</evidence>
<keyword evidence="13 16" id="KW-0472">Membrane</keyword>